<dbReference type="EMBL" id="JAATJA010000001">
    <property type="protein sequence ID" value="NJB67523.1"/>
    <property type="molecule type" value="Genomic_DNA"/>
</dbReference>
<comment type="caution">
    <text evidence="1">The sequence shown here is derived from an EMBL/GenBank/DDBJ whole genome shotgun (WGS) entry which is preliminary data.</text>
</comment>
<organism evidence="1 2">
    <name type="scientific">Desulfobaculum xiamenense</name>
    <dbReference type="NCBI Taxonomy" id="995050"/>
    <lineage>
        <taxon>Bacteria</taxon>
        <taxon>Pseudomonadati</taxon>
        <taxon>Thermodesulfobacteriota</taxon>
        <taxon>Desulfovibrionia</taxon>
        <taxon>Desulfovibrionales</taxon>
        <taxon>Desulfovibrionaceae</taxon>
        <taxon>Desulfobaculum</taxon>
    </lineage>
</organism>
<sequence>MEPIARGMDPAEVRRRYPLACKYCCANRPYFGDCFGEVIDGCCEWDEEGIRARMQVIRLREAESGRKGRRT</sequence>
<dbReference type="RefSeq" id="WP_167940572.1">
    <property type="nucleotide sequence ID" value="NZ_JAATJA010000001.1"/>
</dbReference>
<dbReference type="Proteomes" id="UP000580856">
    <property type="component" value="Unassembled WGS sequence"/>
</dbReference>
<evidence type="ECO:0000313" key="2">
    <source>
        <dbReference type="Proteomes" id="UP000580856"/>
    </source>
</evidence>
<name>A0A846QMQ4_9BACT</name>
<dbReference type="AlphaFoldDB" id="A0A846QMQ4"/>
<evidence type="ECO:0000313" key="1">
    <source>
        <dbReference type="EMBL" id="NJB67523.1"/>
    </source>
</evidence>
<proteinExistence type="predicted"/>
<gene>
    <name evidence="1" type="ORF">GGQ74_001163</name>
</gene>
<accession>A0A846QMQ4</accession>
<reference evidence="1 2" key="1">
    <citation type="submission" date="2020-03" db="EMBL/GenBank/DDBJ databases">
        <title>Genomic Encyclopedia of Type Strains, Phase IV (KMG-IV): sequencing the most valuable type-strain genomes for metagenomic binning, comparative biology and taxonomic classification.</title>
        <authorList>
            <person name="Goeker M."/>
        </authorList>
    </citation>
    <scope>NUCLEOTIDE SEQUENCE [LARGE SCALE GENOMIC DNA]</scope>
    <source>
        <strain evidence="1 2">DSM 24233</strain>
    </source>
</reference>
<keyword evidence="2" id="KW-1185">Reference proteome</keyword>
<protein>
    <submittedName>
        <fullName evidence="1">Uncharacterized protein</fullName>
    </submittedName>
</protein>